<evidence type="ECO:0000313" key="1">
    <source>
        <dbReference type="EMBL" id="DAE22280.1"/>
    </source>
</evidence>
<accession>A0A8S5QT55</accession>
<dbReference type="EMBL" id="BK015730">
    <property type="protein sequence ID" value="DAE22280.1"/>
    <property type="molecule type" value="Genomic_DNA"/>
</dbReference>
<proteinExistence type="predicted"/>
<sequence>MSNVELKQGFCAYCGQAISGGLATDQEEADAKATCECDCAGARAHRKKEQQKAEAKSKVREIFSDDAMGNEPDDGVLEMMFEAVDLIADGLIKSLTMVIPRVGTAKMSINSKGGIAIERKKTVSKKAVADSREV</sequence>
<protein>
    <submittedName>
        <fullName evidence="1">Uncharacterized protein</fullName>
    </submittedName>
</protein>
<name>A0A8S5QT55_9CAUD</name>
<reference evidence="1" key="1">
    <citation type="journal article" date="2021" name="Proc. Natl. Acad. Sci. U.S.A.">
        <title>A Catalog of Tens of Thousands of Viruses from Human Metagenomes Reveals Hidden Associations with Chronic Diseases.</title>
        <authorList>
            <person name="Tisza M.J."/>
            <person name="Buck C.B."/>
        </authorList>
    </citation>
    <scope>NUCLEOTIDE SEQUENCE</scope>
    <source>
        <strain evidence="1">CtKS020</strain>
    </source>
</reference>
<organism evidence="1">
    <name type="scientific">Podoviridae sp. ctKS020</name>
    <dbReference type="NCBI Taxonomy" id="2826552"/>
    <lineage>
        <taxon>Viruses</taxon>
        <taxon>Duplodnaviria</taxon>
        <taxon>Heunggongvirae</taxon>
        <taxon>Uroviricota</taxon>
        <taxon>Caudoviricetes</taxon>
    </lineage>
</organism>